<sequence length="428" mass="46435">MTVSERIAVVGLGYVGLPLAVAFARAGLDVVGYDISRARVEELAGGHDHTGEVEDGGLAGLEGMFTCEPERLADRTVYIFAVPTPVDSANVPDFGALLGACRLVGPHLRPGDLVVIESTVYPGVTEEICGPELARISGLKLFEEIKLGYSPERINPGDREHTLERIVKVVSGQDAETLGRVRALYDTVIKAGTHPAESIKVAEAAKVIENIQRDINIALVNELAMLFDRMGIETEAVLRASGTKWNFLPFRPGLVGGHCIGVDPYYLTHRAEQLGFHTQMISAGRRINDSVAGFVAQKVLELLYRHGRKAPGRKAAILGLTFKENVPDLRNSKVEALVRQLGNYGLEVVAHDPVVGAAEVREELGLTLCGDDDVLDADCVILAVPHDAYLKDDAAWVIDRLGDDSIVVDIKSRLPRARLKPSQVYWSL</sequence>
<dbReference type="InterPro" id="IPR014027">
    <property type="entry name" value="UDP-Glc/GDP-Man_DH_C"/>
</dbReference>
<dbReference type="RefSeq" id="WP_109795813.1">
    <property type="nucleotide sequence ID" value="NZ_PHIG01000044.1"/>
</dbReference>
<dbReference type="SMART" id="SM00984">
    <property type="entry name" value="UDPG_MGDP_dh_C"/>
    <property type="match status" value="1"/>
</dbReference>
<comment type="similarity">
    <text evidence="1 4">Belongs to the UDP-glucose/GDP-mannose dehydrogenase family.</text>
</comment>
<name>A0A2M9FY36_9PROT</name>
<dbReference type="InterPro" id="IPR014026">
    <property type="entry name" value="UDP-Glc/GDP-Man_DH_dimer"/>
</dbReference>
<evidence type="ECO:0000313" key="7">
    <source>
        <dbReference type="Proteomes" id="UP000229498"/>
    </source>
</evidence>
<evidence type="ECO:0000256" key="4">
    <source>
        <dbReference type="PIRNR" id="PIRNR000124"/>
    </source>
</evidence>
<evidence type="ECO:0000256" key="3">
    <source>
        <dbReference type="ARBA" id="ARBA00023027"/>
    </source>
</evidence>
<dbReference type="Gene3D" id="3.40.50.720">
    <property type="entry name" value="NAD(P)-binding Rossmann-like Domain"/>
    <property type="match status" value="2"/>
</dbReference>
<dbReference type="Pfam" id="PF00984">
    <property type="entry name" value="UDPG_MGDP_dh"/>
    <property type="match status" value="1"/>
</dbReference>
<dbReference type="InterPro" id="IPR036220">
    <property type="entry name" value="UDP-Glc/GDP-Man_DH_C_sf"/>
</dbReference>
<dbReference type="PIRSF" id="PIRSF500136">
    <property type="entry name" value="UDP_ManNAc_DH"/>
    <property type="match status" value="1"/>
</dbReference>
<dbReference type="InterPro" id="IPR008927">
    <property type="entry name" value="6-PGluconate_DH-like_C_sf"/>
</dbReference>
<dbReference type="PIRSF" id="PIRSF000124">
    <property type="entry name" value="UDPglc_GDPman_dh"/>
    <property type="match status" value="1"/>
</dbReference>
<keyword evidence="3" id="KW-0520">NAD</keyword>
<dbReference type="GO" id="GO:0000271">
    <property type="term" value="P:polysaccharide biosynthetic process"/>
    <property type="evidence" value="ECO:0007669"/>
    <property type="project" value="InterPro"/>
</dbReference>
<dbReference type="InterPro" id="IPR028359">
    <property type="entry name" value="UDP_ManNAc/GlcNAc_DH"/>
</dbReference>
<dbReference type="OrthoDB" id="9803238at2"/>
<accession>A0A2M9FY36</accession>
<dbReference type="Pfam" id="PF03721">
    <property type="entry name" value="UDPG_MGDP_dh_N"/>
    <property type="match status" value="1"/>
</dbReference>
<dbReference type="AlphaFoldDB" id="A0A2M9FY36"/>
<dbReference type="Pfam" id="PF03720">
    <property type="entry name" value="UDPG_MGDP_dh_C"/>
    <property type="match status" value="1"/>
</dbReference>
<dbReference type="Proteomes" id="UP000229498">
    <property type="component" value="Unassembled WGS sequence"/>
</dbReference>
<evidence type="ECO:0000259" key="5">
    <source>
        <dbReference type="SMART" id="SM00984"/>
    </source>
</evidence>
<dbReference type="NCBIfam" id="TIGR03026">
    <property type="entry name" value="NDP-sugDHase"/>
    <property type="match status" value="1"/>
</dbReference>
<dbReference type="SUPFAM" id="SSF52413">
    <property type="entry name" value="UDP-glucose/GDP-mannose dehydrogenase C-terminal domain"/>
    <property type="match status" value="1"/>
</dbReference>
<dbReference type="PANTHER" id="PTHR43491">
    <property type="entry name" value="UDP-N-ACETYL-D-MANNOSAMINE DEHYDROGENASE"/>
    <property type="match status" value="1"/>
</dbReference>
<dbReference type="InterPro" id="IPR001732">
    <property type="entry name" value="UDP-Glc/GDP-Man_DH_N"/>
</dbReference>
<reference evidence="6 7" key="1">
    <citation type="submission" date="2017-11" db="EMBL/GenBank/DDBJ databases">
        <title>Draft genome sequence of Rhizobiales bacterium SY3-13.</title>
        <authorList>
            <person name="Sun C."/>
        </authorList>
    </citation>
    <scope>NUCLEOTIDE SEQUENCE [LARGE SCALE GENOMIC DNA]</scope>
    <source>
        <strain evidence="6 7">SY3-13</strain>
    </source>
</reference>
<dbReference type="SUPFAM" id="SSF48179">
    <property type="entry name" value="6-phosphogluconate dehydrogenase C-terminal domain-like"/>
    <property type="match status" value="1"/>
</dbReference>
<proteinExistence type="inferred from homology"/>
<evidence type="ECO:0000256" key="2">
    <source>
        <dbReference type="ARBA" id="ARBA00023002"/>
    </source>
</evidence>
<gene>
    <name evidence="6" type="ORF">CVT23_16845</name>
</gene>
<dbReference type="SUPFAM" id="SSF51735">
    <property type="entry name" value="NAD(P)-binding Rossmann-fold domains"/>
    <property type="match status" value="1"/>
</dbReference>
<dbReference type="InterPro" id="IPR017476">
    <property type="entry name" value="UDP-Glc/GDP-Man"/>
</dbReference>
<dbReference type="GO" id="GO:0016616">
    <property type="term" value="F:oxidoreductase activity, acting on the CH-OH group of donors, NAD or NADP as acceptor"/>
    <property type="evidence" value="ECO:0007669"/>
    <property type="project" value="InterPro"/>
</dbReference>
<protein>
    <submittedName>
        <fullName evidence="6">Nucleotide sugar dehydrogenase</fullName>
    </submittedName>
</protein>
<evidence type="ECO:0000256" key="1">
    <source>
        <dbReference type="ARBA" id="ARBA00006601"/>
    </source>
</evidence>
<feature type="domain" description="UDP-glucose/GDP-mannose dehydrogenase C-terminal" evidence="5">
    <location>
        <begin position="316"/>
        <end position="416"/>
    </location>
</feature>
<comment type="caution">
    <text evidence="6">The sequence shown here is derived from an EMBL/GenBank/DDBJ whole genome shotgun (WGS) entry which is preliminary data.</text>
</comment>
<organism evidence="6 7">
    <name type="scientific">Minwuia thermotolerans</name>
    <dbReference type="NCBI Taxonomy" id="2056226"/>
    <lineage>
        <taxon>Bacteria</taxon>
        <taxon>Pseudomonadati</taxon>
        <taxon>Pseudomonadota</taxon>
        <taxon>Alphaproteobacteria</taxon>
        <taxon>Minwuiales</taxon>
        <taxon>Minwuiaceae</taxon>
        <taxon>Minwuia</taxon>
    </lineage>
</organism>
<keyword evidence="2" id="KW-0560">Oxidoreductase</keyword>
<dbReference type="GO" id="GO:0051287">
    <property type="term" value="F:NAD binding"/>
    <property type="evidence" value="ECO:0007669"/>
    <property type="project" value="InterPro"/>
</dbReference>
<dbReference type="PANTHER" id="PTHR43491:SF2">
    <property type="entry name" value="UDP-N-ACETYL-D-MANNOSAMINE DEHYDROGENASE"/>
    <property type="match status" value="1"/>
</dbReference>
<dbReference type="PRINTS" id="PR00411">
    <property type="entry name" value="PNDRDTASEI"/>
</dbReference>
<dbReference type="InterPro" id="IPR036291">
    <property type="entry name" value="NAD(P)-bd_dom_sf"/>
</dbReference>
<evidence type="ECO:0000313" key="6">
    <source>
        <dbReference type="EMBL" id="PJK28373.1"/>
    </source>
</evidence>
<dbReference type="EMBL" id="PHIG01000044">
    <property type="protein sequence ID" value="PJK28373.1"/>
    <property type="molecule type" value="Genomic_DNA"/>
</dbReference>
<dbReference type="GO" id="GO:0016628">
    <property type="term" value="F:oxidoreductase activity, acting on the CH-CH group of donors, NAD or NADP as acceptor"/>
    <property type="evidence" value="ECO:0007669"/>
    <property type="project" value="InterPro"/>
</dbReference>
<keyword evidence="7" id="KW-1185">Reference proteome</keyword>